<evidence type="ECO:0000256" key="9">
    <source>
        <dbReference type="ARBA" id="ARBA00022824"/>
    </source>
</evidence>
<evidence type="ECO:0000256" key="11">
    <source>
        <dbReference type="ARBA" id="ARBA00022963"/>
    </source>
</evidence>
<dbReference type="SUPFAM" id="SSF52151">
    <property type="entry name" value="FabD/lysophospholipase-like"/>
    <property type="match status" value="1"/>
</dbReference>
<evidence type="ECO:0000256" key="6">
    <source>
        <dbReference type="ARBA" id="ARBA00022553"/>
    </source>
</evidence>
<feature type="domain" description="PNPLA" evidence="21">
    <location>
        <begin position="830"/>
        <end position="996"/>
    </location>
</feature>
<evidence type="ECO:0000256" key="4">
    <source>
        <dbReference type="ARBA" id="ARBA00013274"/>
    </source>
</evidence>
<evidence type="ECO:0000256" key="19">
    <source>
        <dbReference type="SAM" id="Phobius"/>
    </source>
</evidence>
<evidence type="ECO:0000259" key="21">
    <source>
        <dbReference type="PROSITE" id="PS51635"/>
    </source>
</evidence>
<evidence type="ECO:0000256" key="13">
    <source>
        <dbReference type="ARBA" id="ARBA00023098"/>
    </source>
</evidence>
<keyword evidence="7 19" id="KW-0812">Transmembrane</keyword>
<feature type="transmembrane region" description="Helical" evidence="19">
    <location>
        <begin position="36"/>
        <end position="54"/>
    </location>
</feature>
<keyword evidence="10" id="KW-0524">Neurogenesis</keyword>
<evidence type="ECO:0000256" key="1">
    <source>
        <dbReference type="ARBA" id="ARBA00004115"/>
    </source>
</evidence>
<evidence type="ECO:0000256" key="7">
    <source>
        <dbReference type="ARBA" id="ARBA00022692"/>
    </source>
</evidence>
<evidence type="ECO:0000256" key="2">
    <source>
        <dbReference type="ARBA" id="ARBA00006636"/>
    </source>
</evidence>
<proteinExistence type="inferred from homology"/>
<evidence type="ECO:0000313" key="22">
    <source>
        <dbReference type="EMBL" id="CAH1720444.1"/>
    </source>
</evidence>
<keyword evidence="11 18" id="KW-0442">Lipid degradation</keyword>
<dbReference type="FunFam" id="3.40.1090.10:FF:000001">
    <property type="entry name" value="neuropathy target esterase isoform X2"/>
    <property type="match status" value="1"/>
</dbReference>
<protein>
    <recommendedName>
        <fullName evidence="5">Neuropathy target esterase sws</fullName>
        <ecNumber evidence="4">3.1.1.5</ecNumber>
    </recommendedName>
    <alternativeName>
        <fullName evidence="16">Swiss cheese</fullName>
    </alternativeName>
</protein>
<organism evidence="22 23">
    <name type="scientific">Aphis gossypii</name>
    <name type="common">Cotton aphid</name>
    <dbReference type="NCBI Taxonomy" id="80765"/>
    <lineage>
        <taxon>Eukaryota</taxon>
        <taxon>Metazoa</taxon>
        <taxon>Ecdysozoa</taxon>
        <taxon>Arthropoda</taxon>
        <taxon>Hexapoda</taxon>
        <taxon>Insecta</taxon>
        <taxon>Pterygota</taxon>
        <taxon>Neoptera</taxon>
        <taxon>Paraneoptera</taxon>
        <taxon>Hemiptera</taxon>
        <taxon>Sternorrhyncha</taxon>
        <taxon>Aphidomorpha</taxon>
        <taxon>Aphidoidea</taxon>
        <taxon>Aphididae</taxon>
        <taxon>Aphidini</taxon>
        <taxon>Aphis</taxon>
        <taxon>Aphis</taxon>
    </lineage>
</organism>
<comment type="catalytic activity">
    <reaction evidence="17">
        <text>a 1-acyl-sn-glycero-3-phosphocholine + H2O = sn-glycerol 3-phosphocholine + a fatty acid + H(+)</text>
        <dbReference type="Rhea" id="RHEA:15177"/>
        <dbReference type="ChEBI" id="CHEBI:15377"/>
        <dbReference type="ChEBI" id="CHEBI:15378"/>
        <dbReference type="ChEBI" id="CHEBI:16870"/>
        <dbReference type="ChEBI" id="CHEBI:28868"/>
        <dbReference type="ChEBI" id="CHEBI:58168"/>
        <dbReference type="EC" id="3.1.1.5"/>
    </reaction>
</comment>
<dbReference type="Gene3D" id="2.60.120.10">
    <property type="entry name" value="Jelly Rolls"/>
    <property type="match status" value="3"/>
</dbReference>
<dbReference type="PANTHER" id="PTHR14226:SF29">
    <property type="entry name" value="NEUROPATHY TARGET ESTERASE SWS"/>
    <property type="match status" value="1"/>
</dbReference>
<comment type="subcellular location">
    <subcellularLocation>
        <location evidence="1">Endoplasmic reticulum membrane</location>
        <topology evidence="1">Single-pass type I membrane protein</topology>
    </subcellularLocation>
</comment>
<evidence type="ECO:0000259" key="20">
    <source>
        <dbReference type="PROSITE" id="PS50042"/>
    </source>
</evidence>
<dbReference type="InterPro" id="IPR056556">
    <property type="entry name" value="NTE1_P-loop_dom"/>
</dbReference>
<comment type="similarity">
    <text evidence="2">Belongs to the NTE family.</text>
</comment>
<dbReference type="GO" id="GO:0004622">
    <property type="term" value="F:phosphatidylcholine lysophospholipase activity"/>
    <property type="evidence" value="ECO:0007669"/>
    <property type="project" value="UniProtKB-EC"/>
</dbReference>
<keyword evidence="8 18" id="KW-0378">Hydrolase</keyword>
<feature type="active site" description="Proton acceptor" evidence="18">
    <location>
        <position position="983"/>
    </location>
</feature>
<sequence length="1100" mass="124998">MGLFDFTHTFQDIIYNSTFRQWITSTYPFMLLTEKMLIIIGCIIVSILLRFAFYKWKSKFLVIRGSNISSVPKTRFRKRDRVLFYGRKMLRKVKSISGQVHGQGKKRKLVIKFARRLLQMRKETLPQRLNVLEPPAEYLEEELITKDGQNVPPDAFYMLQSIRVFGHFEKPVFLRLCRHTEILNVHAGSHLFKVGDPDENVFIVQSGLISVNITSIDGSIIPLKLVKTGDCVTSLLSFTDVLTGHKKNYKTVSAQALEDSIIVRLPVAAFQEIFDDYPDSLVQIIQVVMVRLQRVTFTALHQYLGLSTELVQNGLEERKMSPFISETKNESSMFLQQETSIKNKKLEPPLNHQKTDQKDWYLKIAMQVFVKKLQLDNEDLLLGKVEVRKIPTNTYVMQEDSHKDAALVLLLNGSMIVSQKMDPEGLTEAHMYSVNPGDIVGGLAVLTGEPGFLTFRADRPSVISILSRNTVYEIMRVKPQIVLPIANTVVARLSSFVRQVDFALDWLFIESGRAVYRQGEESDSTFIVLSGRLRSVITHENGKKELVAEYGKGDLVGIVEVITQTPRGTTVMAVRDSELAKLPEGLFNAIKKRFPGVVSTLINLLGHRILGTWQKPTISKTLDTRPTQSNFSTIAIVPISDDVPLTSFTYELYHSLCSIRSTLRLTSEYVRSILGKSIMDLNNEYRLTTWLAQQEDQYKIALYQCDYSFSSWTQRCIRQADCILLVTLGNKQPTLGKYEKDIERLALRTHKELILIHREDSDLPSNTVEWLNIRSWVSSHHHVQCPKRIFSKRSVSVISEQYEKILQTEVNIHSDYSRLARWLTGTSVGLVLGGGGARGAAHIGMIKAIQEAGIPIDMVGGVSIGAFMGAVWCSERDIIGMTRKASSWAESMTNRWRQVLDLTWPSTSMLTGQYFNHTLISALGETQIEDLWLPYFTITTDISASKMRIHTHGSLWRYVRSSMSLSGYMPPLCDPIDGHLLLDGGYINNLPADIMRNLGAKHVLAIDVGSQDDMDFTNYGDSLSGFWLLWKRFNPFTASVKVPNLEDIQSRLAYVSCVRQLEVVKTSDYCQYIRPPIDKYKTLQFKSFEEIKVIFMLKII</sequence>
<reference evidence="22" key="2">
    <citation type="submission" date="2022-10" db="EMBL/GenBank/DDBJ databases">
        <authorList>
            <consortium name="ENA_rothamsted_submissions"/>
            <consortium name="culmorum"/>
            <person name="King R."/>
        </authorList>
    </citation>
    <scope>NUCLEOTIDE SEQUENCE</scope>
</reference>
<feature type="domain" description="Cyclic nucleotide-binding" evidence="20">
    <location>
        <begin position="508"/>
        <end position="590"/>
    </location>
</feature>
<dbReference type="PROSITE" id="PS01237">
    <property type="entry name" value="UPF0028"/>
    <property type="match status" value="1"/>
</dbReference>
<evidence type="ECO:0000256" key="12">
    <source>
        <dbReference type="ARBA" id="ARBA00022989"/>
    </source>
</evidence>
<feature type="short sequence motif" description="GXGXXG" evidence="18">
    <location>
        <begin position="834"/>
        <end position="839"/>
    </location>
</feature>
<dbReference type="FunFam" id="2.60.120.10:FF:000012">
    <property type="entry name" value="neuropathy target esterase isoform X2"/>
    <property type="match status" value="1"/>
</dbReference>
<keyword evidence="9" id="KW-0256">Endoplasmic reticulum</keyword>
<evidence type="ECO:0000313" key="23">
    <source>
        <dbReference type="Proteomes" id="UP001154329"/>
    </source>
</evidence>
<dbReference type="CDD" id="cd00038">
    <property type="entry name" value="CAP_ED"/>
    <property type="match status" value="3"/>
</dbReference>
<evidence type="ECO:0000256" key="10">
    <source>
        <dbReference type="ARBA" id="ARBA00022902"/>
    </source>
</evidence>
<dbReference type="FunFam" id="2.60.120.10:FF:000010">
    <property type="entry name" value="neuropathy target esterase isoform X1"/>
    <property type="match status" value="1"/>
</dbReference>
<dbReference type="Gene3D" id="3.40.1090.10">
    <property type="entry name" value="Cytosolic phospholipase A2 catalytic domain"/>
    <property type="match status" value="2"/>
</dbReference>
<dbReference type="Pfam" id="PF24179">
    <property type="entry name" value="NTE_Ploop"/>
    <property type="match status" value="1"/>
</dbReference>
<feature type="short sequence motif" description="DGA/G" evidence="18">
    <location>
        <begin position="983"/>
        <end position="985"/>
    </location>
</feature>
<feature type="short sequence motif" description="GXSXG" evidence="18">
    <location>
        <begin position="861"/>
        <end position="865"/>
    </location>
</feature>
<dbReference type="GO" id="GO:0046470">
    <property type="term" value="P:phosphatidylcholine metabolic process"/>
    <property type="evidence" value="ECO:0007669"/>
    <property type="project" value="InterPro"/>
</dbReference>
<dbReference type="Pfam" id="PF01734">
    <property type="entry name" value="Patatin"/>
    <property type="match status" value="1"/>
</dbReference>
<keyword evidence="13 18" id="KW-0443">Lipid metabolism</keyword>
<dbReference type="EC" id="3.1.1.5" evidence="4"/>
<feature type="active site" description="Nucleophile" evidence="18">
    <location>
        <position position="863"/>
    </location>
</feature>
<evidence type="ECO:0000256" key="5">
    <source>
        <dbReference type="ARBA" id="ARBA00019369"/>
    </source>
</evidence>
<dbReference type="InterPro" id="IPR016035">
    <property type="entry name" value="Acyl_Trfase/lysoPLipase"/>
</dbReference>
<dbReference type="PROSITE" id="PS51635">
    <property type="entry name" value="PNPLA"/>
    <property type="match status" value="1"/>
</dbReference>
<name>A0A9P0IWV7_APHGO</name>
<dbReference type="EMBL" id="OU899035">
    <property type="protein sequence ID" value="CAH1720444.1"/>
    <property type="molecule type" value="Genomic_DNA"/>
</dbReference>
<evidence type="ECO:0000256" key="8">
    <source>
        <dbReference type="ARBA" id="ARBA00022801"/>
    </source>
</evidence>
<keyword evidence="14 19" id="KW-0472">Membrane</keyword>
<feature type="domain" description="Cyclic nucleotide-binding" evidence="20">
    <location>
        <begin position="369"/>
        <end position="475"/>
    </location>
</feature>
<evidence type="ECO:0000256" key="3">
    <source>
        <dbReference type="ARBA" id="ARBA00011476"/>
    </source>
</evidence>
<keyword evidence="12 19" id="KW-1133">Transmembrane helix</keyword>
<keyword evidence="23" id="KW-1185">Reference proteome</keyword>
<evidence type="ECO:0000256" key="17">
    <source>
        <dbReference type="ARBA" id="ARBA00049531"/>
    </source>
</evidence>
<dbReference type="InterPro" id="IPR050301">
    <property type="entry name" value="NTE"/>
</dbReference>
<dbReference type="Proteomes" id="UP001154329">
    <property type="component" value="Chromosome 2"/>
</dbReference>
<feature type="domain" description="Cyclic nucleotide-binding" evidence="20">
    <location>
        <begin position="164"/>
        <end position="274"/>
    </location>
</feature>
<dbReference type="GO" id="GO:0007399">
    <property type="term" value="P:nervous system development"/>
    <property type="evidence" value="ECO:0007669"/>
    <property type="project" value="UniProtKB-KW"/>
</dbReference>
<evidence type="ECO:0000256" key="18">
    <source>
        <dbReference type="PROSITE-ProRule" id="PRU01161"/>
    </source>
</evidence>
<dbReference type="Pfam" id="PF00027">
    <property type="entry name" value="cNMP_binding"/>
    <property type="match status" value="2"/>
</dbReference>
<evidence type="ECO:0000256" key="15">
    <source>
        <dbReference type="ARBA" id="ARBA00025020"/>
    </source>
</evidence>
<dbReference type="SUPFAM" id="SSF51206">
    <property type="entry name" value="cAMP-binding domain-like"/>
    <property type="match status" value="3"/>
</dbReference>
<reference evidence="22" key="1">
    <citation type="submission" date="2022-02" db="EMBL/GenBank/DDBJ databases">
        <authorList>
            <person name="King R."/>
        </authorList>
    </citation>
    <scope>NUCLEOTIDE SEQUENCE</scope>
</reference>
<dbReference type="PANTHER" id="PTHR14226">
    <property type="entry name" value="NEUROPATHY TARGET ESTERASE/SWISS CHEESE D.MELANOGASTER"/>
    <property type="match status" value="1"/>
</dbReference>
<evidence type="ECO:0000256" key="14">
    <source>
        <dbReference type="ARBA" id="ARBA00023136"/>
    </source>
</evidence>
<accession>A0A9P0IWV7</accession>
<dbReference type="InterPro" id="IPR001423">
    <property type="entry name" value="LysoPLipase_patatin_CS"/>
</dbReference>
<dbReference type="InterPro" id="IPR002641">
    <property type="entry name" value="PNPLA_dom"/>
</dbReference>
<gene>
    <name evidence="22" type="ORF">APHIGO_LOCUS3991</name>
</gene>
<dbReference type="GO" id="GO:0016042">
    <property type="term" value="P:lipid catabolic process"/>
    <property type="evidence" value="ECO:0007669"/>
    <property type="project" value="UniProtKB-UniRule"/>
</dbReference>
<dbReference type="GO" id="GO:0005789">
    <property type="term" value="C:endoplasmic reticulum membrane"/>
    <property type="evidence" value="ECO:0007669"/>
    <property type="project" value="UniProtKB-SubCell"/>
</dbReference>
<comment type="subunit">
    <text evidence="3">Interacts with Pka-C3; interaction inhibits the catalytic function of Pka-C3 and the esterase activity of sws.</text>
</comment>
<dbReference type="AlphaFoldDB" id="A0A9P0IWV7"/>
<keyword evidence="6" id="KW-0597">Phosphoprotein</keyword>
<dbReference type="InterPro" id="IPR018490">
    <property type="entry name" value="cNMP-bd_dom_sf"/>
</dbReference>
<dbReference type="InterPro" id="IPR000595">
    <property type="entry name" value="cNMP-bd_dom"/>
</dbReference>
<dbReference type="InterPro" id="IPR014710">
    <property type="entry name" value="RmlC-like_jellyroll"/>
</dbReference>
<comment type="function">
    <text evidence="15">Phospholipase B that deacylates intracellular phosphatidylcholine (PtdCho), generating glycerophosphocholine (GroPtdCho). This deacylation occurs at both sn-2 and sn-1 positions of PtdCho. Its specific chemical modification by certain organophosphorus (OP) compounds leads to distal axonopathy. Plays a role in the signaling mechanism between neurons and glia that regulates glia wrapping during development of the adult brain. Essential for membrane lipid homeostasis and cell survival in both neurons and glia of the adult brain.</text>
</comment>
<dbReference type="SMART" id="SM00100">
    <property type="entry name" value="cNMP"/>
    <property type="match status" value="2"/>
</dbReference>
<evidence type="ECO:0000256" key="16">
    <source>
        <dbReference type="ARBA" id="ARBA00030862"/>
    </source>
</evidence>
<dbReference type="PROSITE" id="PS50042">
    <property type="entry name" value="CNMP_BINDING_3"/>
    <property type="match status" value="3"/>
</dbReference>
<dbReference type="CDD" id="cd07225">
    <property type="entry name" value="Pat_PNPLA6_PNPLA7"/>
    <property type="match status" value="1"/>
</dbReference>